<name>A0ABW2UXJ8_9BACI</name>
<evidence type="ECO:0000313" key="2">
    <source>
        <dbReference type="Proteomes" id="UP001596620"/>
    </source>
</evidence>
<comment type="caution">
    <text evidence="1">The sequence shown here is derived from an EMBL/GenBank/DDBJ whole genome shotgun (WGS) entry which is preliminary data.</text>
</comment>
<gene>
    <name evidence="1" type="ORF">ACFQU8_08580</name>
</gene>
<accession>A0ABW2UXJ8</accession>
<proteinExistence type="predicted"/>
<sequence length="79" mass="9082">MKPSYSERAIQRYYRVLTTYVHMASQIECCASEDKAFYQDVCVLLARKLKAMQAELTDQGFVLCQGKGQSFPCEKEKMS</sequence>
<keyword evidence="2" id="KW-1185">Reference proteome</keyword>
<evidence type="ECO:0000313" key="1">
    <source>
        <dbReference type="EMBL" id="MFC7747290.1"/>
    </source>
</evidence>
<organism evidence="1 2">
    <name type="scientific">Lentibacillus kimchii</name>
    <dbReference type="NCBI Taxonomy" id="1542911"/>
    <lineage>
        <taxon>Bacteria</taxon>
        <taxon>Bacillati</taxon>
        <taxon>Bacillota</taxon>
        <taxon>Bacilli</taxon>
        <taxon>Bacillales</taxon>
        <taxon>Bacillaceae</taxon>
        <taxon>Lentibacillus</taxon>
    </lineage>
</organism>
<reference evidence="2" key="1">
    <citation type="journal article" date="2019" name="Int. J. Syst. Evol. Microbiol.">
        <title>The Global Catalogue of Microorganisms (GCM) 10K type strain sequencing project: providing services to taxonomists for standard genome sequencing and annotation.</title>
        <authorList>
            <consortium name="The Broad Institute Genomics Platform"/>
            <consortium name="The Broad Institute Genome Sequencing Center for Infectious Disease"/>
            <person name="Wu L."/>
            <person name="Ma J."/>
        </authorList>
    </citation>
    <scope>NUCLEOTIDE SEQUENCE [LARGE SCALE GENOMIC DNA]</scope>
    <source>
        <strain evidence="2">JCM 30234</strain>
    </source>
</reference>
<dbReference type="RefSeq" id="WP_382358810.1">
    <property type="nucleotide sequence ID" value="NZ_JBHTGR010000018.1"/>
</dbReference>
<dbReference type="EMBL" id="JBHTGR010000018">
    <property type="protein sequence ID" value="MFC7747290.1"/>
    <property type="molecule type" value="Genomic_DNA"/>
</dbReference>
<protein>
    <submittedName>
        <fullName evidence="1">Uncharacterized protein</fullName>
    </submittedName>
</protein>
<dbReference type="Proteomes" id="UP001596620">
    <property type="component" value="Unassembled WGS sequence"/>
</dbReference>